<accession>A0A645IXN1</accession>
<reference evidence="1" key="1">
    <citation type="submission" date="2019-08" db="EMBL/GenBank/DDBJ databases">
        <authorList>
            <person name="Kucharzyk K."/>
            <person name="Murdoch R.W."/>
            <person name="Higgins S."/>
            <person name="Loffler F."/>
        </authorList>
    </citation>
    <scope>NUCLEOTIDE SEQUENCE</scope>
</reference>
<gene>
    <name evidence="1" type="ORF">SDC9_200798</name>
</gene>
<sequence>MECIKSIINDDGNYCRVFHYISTIYTKFSCILYDRAGYLQLFFGGDYIGNAVGGFKCRIAEKGIHTQIHLSVAKNYICVYKSVIFFYSRINRNDFCADRT</sequence>
<evidence type="ECO:0000313" key="1">
    <source>
        <dbReference type="EMBL" id="MPN53134.1"/>
    </source>
</evidence>
<comment type="caution">
    <text evidence="1">The sequence shown here is derived from an EMBL/GenBank/DDBJ whole genome shotgun (WGS) entry which is preliminary data.</text>
</comment>
<organism evidence="1">
    <name type="scientific">bioreactor metagenome</name>
    <dbReference type="NCBI Taxonomy" id="1076179"/>
    <lineage>
        <taxon>unclassified sequences</taxon>
        <taxon>metagenomes</taxon>
        <taxon>ecological metagenomes</taxon>
    </lineage>
</organism>
<protein>
    <submittedName>
        <fullName evidence="1">Uncharacterized protein</fullName>
    </submittedName>
</protein>
<dbReference type="AlphaFoldDB" id="A0A645IXN1"/>
<dbReference type="EMBL" id="VSSQ01119950">
    <property type="protein sequence ID" value="MPN53134.1"/>
    <property type="molecule type" value="Genomic_DNA"/>
</dbReference>
<proteinExistence type="predicted"/>
<name>A0A645IXN1_9ZZZZ</name>